<dbReference type="Proteomes" id="UP000218209">
    <property type="component" value="Unassembled WGS sequence"/>
</dbReference>
<evidence type="ECO:0000313" key="3">
    <source>
        <dbReference type="Proteomes" id="UP000218209"/>
    </source>
</evidence>
<accession>A0A1X6NWH9</accession>
<gene>
    <name evidence="2" type="ORF">BU14_0390s0008</name>
</gene>
<evidence type="ECO:0000256" key="1">
    <source>
        <dbReference type="SAM" id="Phobius"/>
    </source>
</evidence>
<keyword evidence="1" id="KW-1133">Transmembrane helix</keyword>
<proteinExistence type="predicted"/>
<keyword evidence="1" id="KW-0812">Transmembrane</keyword>
<dbReference type="AlphaFoldDB" id="A0A1X6NWH9"/>
<organism evidence="2 3">
    <name type="scientific">Porphyra umbilicalis</name>
    <name type="common">Purple laver</name>
    <name type="synonym">Red alga</name>
    <dbReference type="NCBI Taxonomy" id="2786"/>
    <lineage>
        <taxon>Eukaryota</taxon>
        <taxon>Rhodophyta</taxon>
        <taxon>Bangiophyceae</taxon>
        <taxon>Bangiales</taxon>
        <taxon>Bangiaceae</taxon>
        <taxon>Porphyra</taxon>
    </lineage>
</organism>
<dbReference type="EMBL" id="KV919028">
    <property type="protein sequence ID" value="OSX72971.1"/>
    <property type="molecule type" value="Genomic_DNA"/>
</dbReference>
<reference evidence="2 3" key="1">
    <citation type="submission" date="2017-03" db="EMBL/GenBank/DDBJ databases">
        <title>WGS assembly of Porphyra umbilicalis.</title>
        <authorList>
            <person name="Brawley S.H."/>
            <person name="Blouin N.A."/>
            <person name="Ficko-Blean E."/>
            <person name="Wheeler G.L."/>
            <person name="Lohr M."/>
            <person name="Goodson H.V."/>
            <person name="Jenkins J.W."/>
            <person name="Blaby-Haas C.E."/>
            <person name="Helliwell K.E."/>
            <person name="Chan C."/>
            <person name="Marriage T."/>
            <person name="Bhattacharya D."/>
            <person name="Klein A.S."/>
            <person name="Badis Y."/>
            <person name="Brodie J."/>
            <person name="Cao Y."/>
            <person name="Collen J."/>
            <person name="Dittami S.M."/>
            <person name="Gachon C.M."/>
            <person name="Green B.R."/>
            <person name="Karpowicz S."/>
            <person name="Kim J.W."/>
            <person name="Kudahl U."/>
            <person name="Lin S."/>
            <person name="Michel G."/>
            <person name="Mittag M."/>
            <person name="Olson B.J."/>
            <person name="Pangilinan J."/>
            <person name="Peng Y."/>
            <person name="Qiu H."/>
            <person name="Shu S."/>
            <person name="Singer J.T."/>
            <person name="Smith A.G."/>
            <person name="Sprecher B.N."/>
            <person name="Wagner V."/>
            <person name="Wang W."/>
            <person name="Wang Z.-Y."/>
            <person name="Yan J."/>
            <person name="Yarish C."/>
            <person name="Zoeuner-Riek S."/>
            <person name="Zhuang Y."/>
            <person name="Zou Y."/>
            <person name="Lindquist E.A."/>
            <person name="Grimwood J."/>
            <person name="Barry K."/>
            <person name="Rokhsar D.S."/>
            <person name="Schmutz J."/>
            <person name="Stiller J.W."/>
            <person name="Grossman A.R."/>
            <person name="Prochnik S.E."/>
        </authorList>
    </citation>
    <scope>NUCLEOTIDE SEQUENCE [LARGE SCALE GENOMIC DNA]</scope>
    <source>
        <strain evidence="2">4086291</strain>
    </source>
</reference>
<keyword evidence="1" id="KW-0472">Membrane</keyword>
<protein>
    <submittedName>
        <fullName evidence="2">Uncharacterized protein</fullName>
    </submittedName>
</protein>
<keyword evidence="3" id="KW-1185">Reference proteome</keyword>
<feature type="transmembrane region" description="Helical" evidence="1">
    <location>
        <begin position="53"/>
        <end position="76"/>
    </location>
</feature>
<name>A0A1X6NWH9_PORUM</name>
<sequence length="102" mass="11045">MVARCRVFGDGRVDFEGGQLRSGEQAVSSRLLWCKSGAREGCFWSLFAIDAAVTAWSFSASLFCVVLFVVLCRAVVFFSSTLCACRADAGALFAFGCSFFLL</sequence>
<evidence type="ECO:0000313" key="2">
    <source>
        <dbReference type="EMBL" id="OSX72971.1"/>
    </source>
</evidence>